<evidence type="ECO:0000256" key="1">
    <source>
        <dbReference type="ARBA" id="ARBA00004123"/>
    </source>
</evidence>
<dbReference type="Proteomes" id="UP000241546">
    <property type="component" value="Unassembled WGS sequence"/>
</dbReference>
<evidence type="ECO:0000256" key="7">
    <source>
        <dbReference type="ARBA" id="ARBA00023242"/>
    </source>
</evidence>
<evidence type="ECO:0000256" key="4">
    <source>
        <dbReference type="ARBA" id="ARBA00023015"/>
    </source>
</evidence>
<evidence type="ECO:0000313" key="10">
    <source>
        <dbReference type="EMBL" id="PTB61876.1"/>
    </source>
</evidence>
<keyword evidence="2" id="KW-0479">Metal-binding</keyword>
<sequence>MARDRACDACAARKVKCDRGLPCKRCKSLSIQCVAERRRLKAGPKGPWAQRKREALLNNKSAMEAAMINRKSPIPVSDGDATYPQRSPQQSHAYPGMNRIPSSAFEHYLGLYQQALYPVWPVVKIETLLDRLRDSTDIEAYALAAAVSAVTIAQLKPMSHEALGRFGGDDGAFMAAESSRARHEMDYLEHPSTSVLLSSFFLHVSYANRGHIRKGAMLLREAITFAQMLGLDKAMHYASLSKLEAQRHLRIIWLLFVTERGHTTRFDFPRILQLDPDLPELEVDENPPILFAFISLSKLFQGFANAMDGDGSPQTYEYFASMHARLRGISQASPNCTDLQRADFLLTQQWMRIVLWKTSMYYINLLPNSTDEGLGLCFPDHIARNVVKNIDVFPRSVIEAHGLGMEMKLFEVAMSLADILLCLPTTFEGKQLMNVGPRDVLNRLSEFLTYFRGGGDNVKLQILHDKMQEISRSIAQQPRLLEEDQEPDAEPLEWTRPCGNESSIVL</sequence>
<dbReference type="Pfam" id="PF00172">
    <property type="entry name" value="Zn_clus"/>
    <property type="match status" value="1"/>
</dbReference>
<evidence type="ECO:0000256" key="8">
    <source>
        <dbReference type="SAM" id="MobiDB-lite"/>
    </source>
</evidence>
<protein>
    <recommendedName>
        <fullName evidence="9">Zn(2)-C6 fungal-type domain-containing protein</fullName>
    </recommendedName>
</protein>
<feature type="region of interest" description="Disordered" evidence="8">
    <location>
        <begin position="74"/>
        <end position="96"/>
    </location>
</feature>
<keyword evidence="11" id="KW-1185">Reference proteome</keyword>
<gene>
    <name evidence="10" type="ORF">BBK36DRAFT_1130651</name>
</gene>
<organism evidence="10 11">
    <name type="scientific">Trichoderma citrinoviride</name>
    <dbReference type="NCBI Taxonomy" id="58853"/>
    <lineage>
        <taxon>Eukaryota</taxon>
        <taxon>Fungi</taxon>
        <taxon>Dikarya</taxon>
        <taxon>Ascomycota</taxon>
        <taxon>Pezizomycotina</taxon>
        <taxon>Sordariomycetes</taxon>
        <taxon>Hypocreomycetidae</taxon>
        <taxon>Hypocreales</taxon>
        <taxon>Hypocreaceae</taxon>
        <taxon>Trichoderma</taxon>
    </lineage>
</organism>
<dbReference type="AlphaFoldDB" id="A0A2T4AXT6"/>
<name>A0A2T4AXT6_9HYPO</name>
<dbReference type="SMART" id="SM00066">
    <property type="entry name" value="GAL4"/>
    <property type="match status" value="1"/>
</dbReference>
<feature type="domain" description="Zn(2)-C6 fungal-type" evidence="9">
    <location>
        <begin position="6"/>
        <end position="35"/>
    </location>
</feature>
<dbReference type="GO" id="GO:0003677">
    <property type="term" value="F:DNA binding"/>
    <property type="evidence" value="ECO:0007669"/>
    <property type="project" value="UniProtKB-KW"/>
</dbReference>
<feature type="region of interest" description="Disordered" evidence="8">
    <location>
        <begin position="478"/>
        <end position="506"/>
    </location>
</feature>
<evidence type="ECO:0000259" key="9">
    <source>
        <dbReference type="PROSITE" id="PS50048"/>
    </source>
</evidence>
<dbReference type="GeneID" id="36599979"/>
<dbReference type="PROSITE" id="PS50048">
    <property type="entry name" value="ZN2_CY6_FUNGAL_2"/>
    <property type="match status" value="1"/>
</dbReference>
<dbReference type="PANTHER" id="PTHR31668">
    <property type="entry name" value="GLUCOSE TRANSPORT TRANSCRIPTION REGULATOR RGT1-RELATED-RELATED"/>
    <property type="match status" value="1"/>
</dbReference>
<dbReference type="CDD" id="cd00067">
    <property type="entry name" value="GAL4"/>
    <property type="match status" value="1"/>
</dbReference>
<evidence type="ECO:0000256" key="5">
    <source>
        <dbReference type="ARBA" id="ARBA00023125"/>
    </source>
</evidence>
<dbReference type="GO" id="GO:0008270">
    <property type="term" value="F:zinc ion binding"/>
    <property type="evidence" value="ECO:0007669"/>
    <property type="project" value="InterPro"/>
</dbReference>
<dbReference type="SUPFAM" id="SSF57701">
    <property type="entry name" value="Zn2/Cys6 DNA-binding domain"/>
    <property type="match status" value="1"/>
</dbReference>
<dbReference type="OrthoDB" id="434972at2759"/>
<keyword evidence="3" id="KW-0862">Zinc</keyword>
<reference evidence="11" key="1">
    <citation type="submission" date="2016-07" db="EMBL/GenBank/DDBJ databases">
        <title>Multiple horizontal gene transfer events from other fungi enriched the ability of initially mycotrophic Trichoderma (Ascomycota) to feed on dead plant biomass.</title>
        <authorList>
            <consortium name="DOE Joint Genome Institute"/>
            <person name="Atanasova L."/>
            <person name="Chenthamara K."/>
            <person name="Zhang J."/>
            <person name="Grujic M."/>
            <person name="Henrissat B."/>
            <person name="Kuo A."/>
            <person name="Aerts A."/>
            <person name="Salamov A."/>
            <person name="Lipzen A."/>
            <person name="Labutti K."/>
            <person name="Barry K."/>
            <person name="Miao Y."/>
            <person name="Rahimi M.J."/>
            <person name="Shen Q."/>
            <person name="Grigoriev I.V."/>
            <person name="Kubicek C.P."/>
            <person name="Druzhinina I.S."/>
        </authorList>
    </citation>
    <scope>NUCLEOTIDE SEQUENCE [LARGE SCALE GENOMIC DNA]</scope>
    <source>
        <strain evidence="11">TUCIM 6016</strain>
    </source>
</reference>
<keyword evidence="7" id="KW-0539">Nucleus</keyword>
<dbReference type="GO" id="GO:0005634">
    <property type="term" value="C:nucleus"/>
    <property type="evidence" value="ECO:0007669"/>
    <property type="project" value="UniProtKB-SubCell"/>
</dbReference>
<dbReference type="InterPro" id="IPR050797">
    <property type="entry name" value="Carb_Metab_Trans_Reg"/>
</dbReference>
<evidence type="ECO:0000256" key="2">
    <source>
        <dbReference type="ARBA" id="ARBA00022723"/>
    </source>
</evidence>
<dbReference type="EMBL" id="KZ680227">
    <property type="protein sequence ID" value="PTB61876.1"/>
    <property type="molecule type" value="Genomic_DNA"/>
</dbReference>
<proteinExistence type="predicted"/>
<dbReference type="PANTHER" id="PTHR31668:SF18">
    <property type="entry name" value="MALTOSE FERMENTATION REGULATORY PROTEIN MAL13-RELATED"/>
    <property type="match status" value="1"/>
</dbReference>
<keyword evidence="4" id="KW-0805">Transcription regulation</keyword>
<evidence type="ECO:0000256" key="3">
    <source>
        <dbReference type="ARBA" id="ARBA00022833"/>
    </source>
</evidence>
<dbReference type="PROSITE" id="PS00463">
    <property type="entry name" value="ZN2_CY6_FUNGAL_1"/>
    <property type="match status" value="1"/>
</dbReference>
<accession>A0A2T4AXT6</accession>
<evidence type="ECO:0000313" key="11">
    <source>
        <dbReference type="Proteomes" id="UP000241546"/>
    </source>
</evidence>
<dbReference type="RefSeq" id="XP_024745196.1">
    <property type="nucleotide sequence ID" value="XM_024891861.1"/>
</dbReference>
<keyword evidence="5" id="KW-0238">DNA-binding</keyword>
<keyword evidence="6" id="KW-0804">Transcription</keyword>
<dbReference type="InterPro" id="IPR001138">
    <property type="entry name" value="Zn2Cys6_DnaBD"/>
</dbReference>
<evidence type="ECO:0000256" key="6">
    <source>
        <dbReference type="ARBA" id="ARBA00023163"/>
    </source>
</evidence>
<dbReference type="GO" id="GO:0000981">
    <property type="term" value="F:DNA-binding transcription factor activity, RNA polymerase II-specific"/>
    <property type="evidence" value="ECO:0007669"/>
    <property type="project" value="InterPro"/>
</dbReference>
<dbReference type="CDD" id="cd12148">
    <property type="entry name" value="fungal_TF_MHR"/>
    <property type="match status" value="1"/>
</dbReference>
<comment type="subcellular location">
    <subcellularLocation>
        <location evidence="1">Nucleus</location>
    </subcellularLocation>
</comment>
<dbReference type="Gene3D" id="4.10.240.10">
    <property type="entry name" value="Zn(2)-C6 fungal-type DNA-binding domain"/>
    <property type="match status" value="1"/>
</dbReference>
<dbReference type="InterPro" id="IPR036864">
    <property type="entry name" value="Zn2-C6_fun-type_DNA-bd_sf"/>
</dbReference>